<dbReference type="EMBL" id="LHPF02000025">
    <property type="protein sequence ID" value="PSC69650.1"/>
    <property type="molecule type" value="Genomic_DNA"/>
</dbReference>
<gene>
    <name evidence="2" type="ORF">C2E20_6887</name>
</gene>
<evidence type="ECO:0000313" key="3">
    <source>
        <dbReference type="Proteomes" id="UP000239649"/>
    </source>
</evidence>
<feature type="region of interest" description="Disordered" evidence="1">
    <location>
        <begin position="390"/>
        <end position="421"/>
    </location>
</feature>
<sequence length="421" mass="44862">MEGLLPLRPALRRSLAASARWFNSMIDGATHRLHYAFQNGQHVDRSCPVRDIGTAADLAVLSAATGSHEFDEVIGTTLQHYESLLVRHPLPQGTSWAHLRSRRSGLGEPSSVAHSAMLMLALAAWEGPAGEAAGEAAARRGPLCELAAGLLHQQQQRGDGAFAVYFEPAEYASSDAGWQLYGGEAAYALATAFGGLHNPALLAAAARALRAYQAKYRRGGVDPDERVFFANWQMQGGGTLHCHSTDPGERAWAAAYLHELQADIVASRFYDDVKQAPDQQATVEVACALEGLAFCLQVSLCAVAAAEAEGDAAASAVESCRLDLYAACARIAVAFLLQVQVAEGPGVPAGAVGGFPHSLSWGAGQRVDVTGHVVCAFVKLLALLDACSPRPEDHSNANWGGSRSRQQQLWQRQHRRKVGAR</sequence>
<keyword evidence="3" id="KW-1185">Reference proteome</keyword>
<comment type="caution">
    <text evidence="2">The sequence shown here is derived from an EMBL/GenBank/DDBJ whole genome shotgun (WGS) entry which is preliminary data.</text>
</comment>
<accession>A0A2P6V6E6</accession>
<organism evidence="2 3">
    <name type="scientific">Micractinium conductrix</name>
    <dbReference type="NCBI Taxonomy" id="554055"/>
    <lineage>
        <taxon>Eukaryota</taxon>
        <taxon>Viridiplantae</taxon>
        <taxon>Chlorophyta</taxon>
        <taxon>core chlorophytes</taxon>
        <taxon>Trebouxiophyceae</taxon>
        <taxon>Chlorellales</taxon>
        <taxon>Chlorellaceae</taxon>
        <taxon>Chlorella clade</taxon>
        <taxon>Micractinium</taxon>
    </lineage>
</organism>
<dbReference type="OrthoDB" id="10411549at2759"/>
<name>A0A2P6V6E6_9CHLO</name>
<evidence type="ECO:0000313" key="2">
    <source>
        <dbReference type="EMBL" id="PSC69650.1"/>
    </source>
</evidence>
<proteinExistence type="predicted"/>
<dbReference type="AlphaFoldDB" id="A0A2P6V6E6"/>
<protein>
    <submittedName>
        <fullName evidence="2">DUF4440 domain-containing</fullName>
    </submittedName>
</protein>
<evidence type="ECO:0000256" key="1">
    <source>
        <dbReference type="SAM" id="MobiDB-lite"/>
    </source>
</evidence>
<feature type="compositionally biased region" description="Basic residues" evidence="1">
    <location>
        <begin position="412"/>
        <end position="421"/>
    </location>
</feature>
<reference evidence="2 3" key="1">
    <citation type="journal article" date="2018" name="Plant J.">
        <title>Genome sequences of Chlorella sorokiniana UTEX 1602 and Micractinium conductrix SAG 241.80: implications to maltose excretion by a green alga.</title>
        <authorList>
            <person name="Arriola M.B."/>
            <person name="Velmurugan N."/>
            <person name="Zhang Y."/>
            <person name="Plunkett M.H."/>
            <person name="Hondzo H."/>
            <person name="Barney B.M."/>
        </authorList>
    </citation>
    <scope>NUCLEOTIDE SEQUENCE [LARGE SCALE GENOMIC DNA]</scope>
    <source>
        <strain evidence="2 3">SAG 241.80</strain>
    </source>
</reference>
<dbReference type="Proteomes" id="UP000239649">
    <property type="component" value="Unassembled WGS sequence"/>
</dbReference>